<feature type="transmembrane region" description="Helical" evidence="2">
    <location>
        <begin position="226"/>
        <end position="250"/>
    </location>
</feature>
<gene>
    <name evidence="3" type="primary">BBOV_II003100</name>
</gene>
<protein>
    <recommendedName>
        <fullName evidence="4">Claudin-like apicomplexan microneme protein</fullName>
    </recommendedName>
</protein>
<reference evidence="3" key="1">
    <citation type="journal article" date="2014" name="BMC Genomics">
        <title>The Babesia bovis gene and promoter model: an update from full-length EST analysis.</title>
        <authorList>
            <person name="Yamagishi J."/>
            <person name="Wakaguri H."/>
            <person name="Yokoyama N."/>
            <person name="Yamashita R."/>
            <person name="Suzuki Y."/>
            <person name="Xuan X."/>
            <person name="Igarashi I."/>
        </authorList>
    </citation>
    <scope>NUCLEOTIDE SEQUENCE</scope>
    <source>
        <strain evidence="3">Texas</strain>
    </source>
</reference>
<keyword evidence="2" id="KW-0472">Membrane</keyword>
<feature type="transmembrane region" description="Helical" evidence="2">
    <location>
        <begin position="151"/>
        <end position="172"/>
    </location>
</feature>
<name>S6BM53_BABBO</name>
<evidence type="ECO:0000256" key="2">
    <source>
        <dbReference type="SAM" id="Phobius"/>
    </source>
</evidence>
<organism evidence="3">
    <name type="scientific">Babesia bovis</name>
    <dbReference type="NCBI Taxonomy" id="5865"/>
    <lineage>
        <taxon>Eukaryota</taxon>
        <taxon>Sar</taxon>
        <taxon>Alveolata</taxon>
        <taxon>Apicomplexa</taxon>
        <taxon>Aconoidasida</taxon>
        <taxon>Piroplasmida</taxon>
        <taxon>Babesiidae</taxon>
        <taxon>Babesia</taxon>
    </lineage>
</organism>
<proteinExistence type="evidence at transcript level"/>
<evidence type="ECO:0000256" key="1">
    <source>
        <dbReference type="SAM" id="MobiDB-lite"/>
    </source>
</evidence>
<feature type="compositionally biased region" description="Polar residues" evidence="1">
    <location>
        <begin position="294"/>
        <end position="304"/>
    </location>
</feature>
<feature type="region of interest" description="Disordered" evidence="1">
    <location>
        <begin position="284"/>
        <end position="342"/>
    </location>
</feature>
<dbReference type="AlphaFoldDB" id="S6BM53"/>
<feature type="transmembrane region" description="Helical" evidence="2">
    <location>
        <begin position="21"/>
        <end position="47"/>
    </location>
</feature>
<sequence>MKKVSMKSKHKNNAHAGTYSTHIPSFCWILAMLMTISGIVIHATIIYTPHWRISKPIVYSYMHLGTRRQHVVGETRYGLQFINFNNGGFIQTWSEKVKSVKKKGYTAIQHNEMVGKGTYRSFQGSYCPAACRNAIIVRMEGYEKMLKINNLLSLILILVCVLAALGVGWYILFDADMTVSGGLWVVAAVIGGCSTYSWNFYTNALWKTICSQQQIPFPAVGPNMKLSYAASALFVGGCLVLILSALFFHWRHTRSIQKMLHAHLQNKQNDMDPFRDPMAYNPMKPSAPMEPGTTPAQQTLNPGQLFSGIGFNQNQQPGYQYPQGGAGAGPSMGTLTSNTEDS</sequence>
<dbReference type="EMBL" id="AK441318">
    <property type="protein sequence ID" value="BAN65112.1"/>
    <property type="molecule type" value="mRNA"/>
</dbReference>
<evidence type="ECO:0008006" key="4">
    <source>
        <dbReference type="Google" id="ProtNLM"/>
    </source>
</evidence>
<feature type="compositionally biased region" description="Polar residues" evidence="1">
    <location>
        <begin position="333"/>
        <end position="342"/>
    </location>
</feature>
<dbReference type="VEuPathDB" id="PiroplasmaDB:BBOV_II003100"/>
<evidence type="ECO:0000313" key="3">
    <source>
        <dbReference type="EMBL" id="BAN65112.1"/>
    </source>
</evidence>
<feature type="compositionally biased region" description="Low complexity" evidence="1">
    <location>
        <begin position="312"/>
        <end position="323"/>
    </location>
</feature>
<keyword evidence="2" id="KW-1133">Transmembrane helix</keyword>
<keyword evidence="2" id="KW-0812">Transmembrane</keyword>
<accession>S6BM53</accession>
<feature type="transmembrane region" description="Helical" evidence="2">
    <location>
        <begin position="179"/>
        <end position="198"/>
    </location>
</feature>